<dbReference type="STRING" id="418985.A0A1V9XGE3"/>
<dbReference type="PROSITE" id="PS50850">
    <property type="entry name" value="MFS"/>
    <property type="match status" value="1"/>
</dbReference>
<feature type="transmembrane region" description="Helical" evidence="6">
    <location>
        <begin position="222"/>
        <end position="240"/>
    </location>
</feature>
<feature type="transmembrane region" description="Helical" evidence="6">
    <location>
        <begin position="395"/>
        <end position="417"/>
    </location>
</feature>
<comment type="caution">
    <text evidence="8">The sequence shown here is derived from an EMBL/GenBank/DDBJ whole genome shotgun (WGS) entry which is preliminary data.</text>
</comment>
<dbReference type="InterPro" id="IPR005828">
    <property type="entry name" value="MFS_sugar_transport-like"/>
</dbReference>
<dbReference type="Pfam" id="PF00083">
    <property type="entry name" value="Sugar_tr"/>
    <property type="match status" value="1"/>
</dbReference>
<evidence type="ECO:0000313" key="9">
    <source>
        <dbReference type="Proteomes" id="UP000192247"/>
    </source>
</evidence>
<evidence type="ECO:0000256" key="5">
    <source>
        <dbReference type="SAM" id="MobiDB-lite"/>
    </source>
</evidence>
<feature type="transmembrane region" description="Helical" evidence="6">
    <location>
        <begin position="104"/>
        <end position="124"/>
    </location>
</feature>
<dbReference type="OrthoDB" id="8049622at2759"/>
<evidence type="ECO:0000259" key="7">
    <source>
        <dbReference type="PROSITE" id="PS50850"/>
    </source>
</evidence>
<dbReference type="SUPFAM" id="SSF103473">
    <property type="entry name" value="MFS general substrate transporter"/>
    <property type="match status" value="1"/>
</dbReference>
<feature type="transmembrane region" description="Helical" evidence="6">
    <location>
        <begin position="370"/>
        <end position="389"/>
    </location>
</feature>
<feature type="domain" description="Major facilitator superfamily (MFS) profile" evidence="7">
    <location>
        <begin position="15"/>
        <end position="486"/>
    </location>
</feature>
<evidence type="ECO:0000256" key="6">
    <source>
        <dbReference type="SAM" id="Phobius"/>
    </source>
</evidence>
<keyword evidence="3 6" id="KW-1133">Transmembrane helix</keyword>
<feature type="compositionally biased region" description="Basic and acidic residues" evidence="5">
    <location>
        <begin position="566"/>
        <end position="600"/>
    </location>
</feature>
<feature type="transmembrane region" description="Helical" evidence="6">
    <location>
        <begin position="342"/>
        <end position="363"/>
    </location>
</feature>
<dbReference type="GO" id="GO:0022857">
    <property type="term" value="F:transmembrane transporter activity"/>
    <property type="evidence" value="ECO:0007669"/>
    <property type="project" value="InterPro"/>
</dbReference>
<dbReference type="Proteomes" id="UP000192247">
    <property type="component" value="Unassembled WGS sequence"/>
</dbReference>
<protein>
    <submittedName>
        <fullName evidence="8">Solute carrier family 22 member 5-like</fullName>
    </submittedName>
</protein>
<dbReference type="GO" id="GO:0016020">
    <property type="term" value="C:membrane"/>
    <property type="evidence" value="ECO:0007669"/>
    <property type="project" value="UniProtKB-SubCell"/>
</dbReference>
<organism evidence="8 9">
    <name type="scientific">Tropilaelaps mercedesae</name>
    <dbReference type="NCBI Taxonomy" id="418985"/>
    <lineage>
        <taxon>Eukaryota</taxon>
        <taxon>Metazoa</taxon>
        <taxon>Ecdysozoa</taxon>
        <taxon>Arthropoda</taxon>
        <taxon>Chelicerata</taxon>
        <taxon>Arachnida</taxon>
        <taxon>Acari</taxon>
        <taxon>Parasitiformes</taxon>
        <taxon>Mesostigmata</taxon>
        <taxon>Gamasina</taxon>
        <taxon>Dermanyssoidea</taxon>
        <taxon>Laelapidae</taxon>
        <taxon>Tropilaelaps</taxon>
    </lineage>
</organism>
<feature type="transmembrane region" description="Helical" evidence="6">
    <location>
        <begin position="136"/>
        <end position="162"/>
    </location>
</feature>
<sequence length="622" mass="69703">MEDLLDPPGRWHAPVLIVNAFRNVVFAHIVMSISFVAPKQDYWCKPPDGMDKDTWIASYQGHDHKCGLPPNSTQGSVCTEWEFDTSEYSRTILQEFNLVCHSHWMVALTQSVFMFGVMIGHLTFSSFSDWFGRRPGLIICSVVILLGNSAIALAPTFVLYVAARFFAAVGHGGMHTVPLTLAIECVGPSKRALCTMSQEFGWIFGITILPVFTYFIRDWRFLIGVVTLPEIAILLLTLCLDESPKWLLCRGRYEQVSRLLQRIARLNRRRLNDDDIPLIIEKARQKLRLEQREAGQKGIIFDLFQSCRIAVMTLSGYIQFAIVVLAYFHLMYYIVDVGSNPYVNLVLTGLFELPLIPLGYVLIRNVRRRTLYTWLYVPSIVLLSTLLVIPDEWSITRGIVASLAKLGVQLIFSLLCVHITECYPTPVRAVALGSSLMASRFGAIVAPFIDEVSRTGPEWWWMPTCIDVTTCAIGLLLSTLFPETLNLQLPNTFGDTKAILSRSRRNSRTGAAAGSGTAAGSTRPLASSQDVHAEFENGTGADWGFGGRARKTGANLSPGHWARSPALERTRLYGEDRPRTKMPNTRKDNEGRSEPPQHREQQKKKTTPKKDHRNGILRDATA</sequence>
<accession>A0A1V9XGE3</accession>
<feature type="compositionally biased region" description="Basic residues" evidence="5">
    <location>
        <begin position="601"/>
        <end position="612"/>
    </location>
</feature>
<comment type="subcellular location">
    <subcellularLocation>
        <location evidence="1">Membrane</location>
        <topology evidence="1">Multi-pass membrane protein</topology>
    </subcellularLocation>
</comment>
<feature type="transmembrane region" description="Helical" evidence="6">
    <location>
        <begin position="461"/>
        <end position="481"/>
    </location>
</feature>
<dbReference type="InterPro" id="IPR036259">
    <property type="entry name" value="MFS_trans_sf"/>
</dbReference>
<keyword evidence="2 6" id="KW-0812">Transmembrane</keyword>
<feature type="compositionally biased region" description="Basic and acidic residues" evidence="5">
    <location>
        <begin position="613"/>
        <end position="622"/>
    </location>
</feature>
<feature type="transmembrane region" description="Helical" evidence="6">
    <location>
        <begin position="200"/>
        <end position="216"/>
    </location>
</feature>
<dbReference type="EMBL" id="MNPL01011450">
    <property type="protein sequence ID" value="OQR72597.1"/>
    <property type="molecule type" value="Genomic_DNA"/>
</dbReference>
<feature type="transmembrane region" description="Helical" evidence="6">
    <location>
        <begin position="429"/>
        <end position="449"/>
    </location>
</feature>
<feature type="region of interest" description="Disordered" evidence="5">
    <location>
        <begin position="504"/>
        <end position="622"/>
    </location>
</feature>
<dbReference type="AlphaFoldDB" id="A0A1V9XGE3"/>
<dbReference type="InterPro" id="IPR020846">
    <property type="entry name" value="MFS_dom"/>
</dbReference>
<feature type="transmembrane region" description="Helical" evidence="6">
    <location>
        <begin position="20"/>
        <end position="37"/>
    </location>
</feature>
<name>A0A1V9XGE3_9ACAR</name>
<dbReference type="Gene3D" id="1.20.1250.20">
    <property type="entry name" value="MFS general substrate transporter like domains"/>
    <property type="match status" value="1"/>
</dbReference>
<feature type="compositionally biased region" description="Low complexity" evidence="5">
    <location>
        <begin position="508"/>
        <end position="523"/>
    </location>
</feature>
<keyword evidence="4 6" id="KW-0472">Membrane</keyword>
<proteinExistence type="predicted"/>
<reference evidence="8 9" key="1">
    <citation type="journal article" date="2017" name="Gigascience">
        <title>Draft genome of the honey bee ectoparasitic mite, Tropilaelaps mercedesae, is shaped by the parasitic life history.</title>
        <authorList>
            <person name="Dong X."/>
            <person name="Armstrong S.D."/>
            <person name="Xia D."/>
            <person name="Makepeace B.L."/>
            <person name="Darby A.C."/>
            <person name="Kadowaki T."/>
        </authorList>
    </citation>
    <scope>NUCLEOTIDE SEQUENCE [LARGE SCALE GENOMIC DNA]</scope>
    <source>
        <strain evidence="8">Wuxi-XJTLU</strain>
    </source>
</reference>
<evidence type="ECO:0000313" key="8">
    <source>
        <dbReference type="EMBL" id="OQR72597.1"/>
    </source>
</evidence>
<evidence type="ECO:0000256" key="2">
    <source>
        <dbReference type="ARBA" id="ARBA00022692"/>
    </source>
</evidence>
<evidence type="ECO:0000256" key="1">
    <source>
        <dbReference type="ARBA" id="ARBA00004141"/>
    </source>
</evidence>
<keyword evidence="9" id="KW-1185">Reference proteome</keyword>
<evidence type="ECO:0000256" key="4">
    <source>
        <dbReference type="ARBA" id="ARBA00023136"/>
    </source>
</evidence>
<feature type="transmembrane region" description="Helical" evidence="6">
    <location>
        <begin position="309"/>
        <end position="330"/>
    </location>
</feature>
<dbReference type="PANTHER" id="PTHR24064">
    <property type="entry name" value="SOLUTE CARRIER FAMILY 22 MEMBER"/>
    <property type="match status" value="1"/>
</dbReference>
<evidence type="ECO:0000256" key="3">
    <source>
        <dbReference type="ARBA" id="ARBA00022989"/>
    </source>
</evidence>
<dbReference type="FunCoup" id="A0A1V9XGE3">
    <property type="interactions" value="23"/>
</dbReference>
<dbReference type="InParanoid" id="A0A1V9XGE3"/>
<gene>
    <name evidence="8" type="ORF">BIW11_10283</name>
</gene>